<feature type="compositionally biased region" description="Polar residues" evidence="1">
    <location>
        <begin position="59"/>
        <end position="71"/>
    </location>
</feature>
<evidence type="ECO:0000256" key="1">
    <source>
        <dbReference type="SAM" id="MobiDB-lite"/>
    </source>
</evidence>
<proteinExistence type="predicted"/>
<keyword evidence="3" id="KW-1185">Reference proteome</keyword>
<evidence type="ECO:0000256" key="2">
    <source>
        <dbReference type="SAM" id="SignalP"/>
    </source>
</evidence>
<evidence type="ECO:0000313" key="4">
    <source>
        <dbReference type="RefSeq" id="XP_006822818.1"/>
    </source>
</evidence>
<accession>A0ABM0MS27</accession>
<sequence length="389" mass="41272">MVFSKLYIVLWIALFCVFVDVSVGVPIKASMNSTPTTSVQSTTSPSSSGAHDTAAAGAKTSQLNATQPSTMRTDVTVMTDAADPKLSETLLVHHTTESLSPDVSTTISSNHSSVTTKNDFQVNTITTTESTVFGETTMTSNDANNPGEAVTTPESIVIGMPVTLPSVDESGEYINVSTVEPNHVSTSNMTSHGLTNTVTANDGREEHTTHLTNPDSTGGAELLPSYAPTTAPSSPMLTRPVNPTTSTNDTVISTTVPTTNTQATLTSNTTVENRSASLTSSSFATSPEYPQMNITDLSLNSVTTDEANTLNNYIEENVTLPTDPATTAVEVLLSNAQTKTPHSLYSTKSEYAITATSETMISTTVPKTTLQSSTFNKTTRRHNTPKRHY</sequence>
<feature type="signal peptide" evidence="2">
    <location>
        <begin position="1"/>
        <end position="24"/>
    </location>
</feature>
<dbReference type="Proteomes" id="UP000694865">
    <property type="component" value="Unplaced"/>
</dbReference>
<protein>
    <submittedName>
        <fullName evidence="4">Uncharacterized protein YBL113C-like</fullName>
    </submittedName>
</protein>
<feature type="compositionally biased region" description="Low complexity" evidence="1">
    <location>
        <begin position="33"/>
        <end position="48"/>
    </location>
</feature>
<feature type="region of interest" description="Disordered" evidence="1">
    <location>
        <begin position="198"/>
        <end position="252"/>
    </location>
</feature>
<feature type="region of interest" description="Disordered" evidence="1">
    <location>
        <begin position="370"/>
        <end position="389"/>
    </location>
</feature>
<organism evidence="3 4">
    <name type="scientific">Saccoglossus kowalevskii</name>
    <name type="common">Acorn worm</name>
    <dbReference type="NCBI Taxonomy" id="10224"/>
    <lineage>
        <taxon>Eukaryota</taxon>
        <taxon>Metazoa</taxon>
        <taxon>Hemichordata</taxon>
        <taxon>Enteropneusta</taxon>
        <taxon>Harrimaniidae</taxon>
        <taxon>Saccoglossus</taxon>
    </lineage>
</organism>
<keyword evidence="2" id="KW-0732">Signal</keyword>
<dbReference type="RefSeq" id="XP_006822818.1">
    <property type="nucleotide sequence ID" value="XM_006822755.1"/>
</dbReference>
<feature type="chain" id="PRO_5047200357" evidence="2">
    <location>
        <begin position="25"/>
        <end position="389"/>
    </location>
</feature>
<reference evidence="4" key="1">
    <citation type="submission" date="2025-08" db="UniProtKB">
        <authorList>
            <consortium name="RefSeq"/>
        </authorList>
    </citation>
    <scope>IDENTIFICATION</scope>
    <source>
        <tissue evidence="4">Testes</tissue>
    </source>
</reference>
<feature type="compositionally biased region" description="Basic residues" evidence="1">
    <location>
        <begin position="378"/>
        <end position="389"/>
    </location>
</feature>
<evidence type="ECO:0000313" key="3">
    <source>
        <dbReference type="Proteomes" id="UP000694865"/>
    </source>
</evidence>
<feature type="region of interest" description="Disordered" evidence="1">
    <location>
        <begin position="30"/>
        <end position="71"/>
    </location>
</feature>
<dbReference type="GeneID" id="102804107"/>
<feature type="compositionally biased region" description="Low complexity" evidence="1">
    <location>
        <begin position="224"/>
        <end position="235"/>
    </location>
</feature>
<gene>
    <name evidence="4" type="primary">LOC102804107</name>
</gene>
<name>A0ABM0MS27_SACKO</name>